<evidence type="ECO:0000256" key="1">
    <source>
        <dbReference type="SAM" id="MobiDB-lite"/>
    </source>
</evidence>
<accession>A0A8H6SU50</accession>
<protein>
    <submittedName>
        <fullName evidence="2">Uncharacterized protein</fullName>
    </submittedName>
</protein>
<feature type="region of interest" description="Disordered" evidence="1">
    <location>
        <begin position="83"/>
        <end position="106"/>
    </location>
</feature>
<feature type="compositionally biased region" description="Basic and acidic residues" evidence="1">
    <location>
        <begin position="449"/>
        <end position="460"/>
    </location>
</feature>
<feature type="region of interest" description="Disordered" evidence="1">
    <location>
        <begin position="481"/>
        <end position="530"/>
    </location>
</feature>
<dbReference type="Proteomes" id="UP000636479">
    <property type="component" value="Unassembled WGS sequence"/>
</dbReference>
<keyword evidence="3" id="KW-1185">Reference proteome</keyword>
<dbReference type="EMBL" id="JACAZF010000005">
    <property type="protein sequence ID" value="KAF7303970.1"/>
    <property type="molecule type" value="Genomic_DNA"/>
</dbReference>
<dbReference type="AlphaFoldDB" id="A0A8H6SU50"/>
<feature type="compositionally biased region" description="Polar residues" evidence="1">
    <location>
        <begin position="396"/>
        <end position="407"/>
    </location>
</feature>
<feature type="compositionally biased region" description="Basic and acidic residues" evidence="1">
    <location>
        <begin position="113"/>
        <end position="127"/>
    </location>
</feature>
<evidence type="ECO:0000313" key="3">
    <source>
        <dbReference type="Proteomes" id="UP000636479"/>
    </source>
</evidence>
<sequence>MQAQRRGHSLPIQAGIGPIVNVMASATGPRAGLGRDATNNRVNALDASRNHATPSNTKKDEEDDMRGLFGSDDLTLDALDQADDDDEGSIQENAQCAPREPNDGDFNFEEFELAKDDQANERETRELDSDDFDFEDLVDAEGEENEENECFKGDGATTHPPAFVSGDTFPSAISAVQNHTSVMTGPNLTDPVSSANNSVSYEDHEAQRQMLAILGGQRLFQSQPNGDHLLRGQLSGFGTPVNETPQYSARQASINGGFLSHQLPDYGRPVDNSQQYAIHQQSVGVAAPNQYAVFNHPGLNLAAPQNYNSASLYNPFAMPPPTAYFQPWAAANAYQPYPYPAPLAARGQYAAHAPAAGSSYRYNNAALPTSYPMHAPSFPNNGLHQTNENLYRHHQPQQQNGSGSSRSAIPLQEPSRNANTRGYRFKQHQLKPNVRYSPYPAQSSTAAKSGDHSSVNREKMPTVTPQPKNALELHWVVNGTPQPARAEAGPSSQASGERHVPRETETPIPEMAVQVPQPRAPRKKPVQQPRRVKTLKLSPLMVAAARAKLSAQTVAALDTVVSLGDCNESADCRIPIIGANGEGELCGHTFADGQHSNNATAKTVRDHLIAVHGFTDNRRGGRRGTGPEAPRTMECGWAMEDDGEPCDVTYDDVGKTSDHMCRAHVRRDSYFRCVGDSTCRRIFRTKDELTVHLVDCEAEARRKQQAGWGHVLAAAEA</sequence>
<dbReference type="RefSeq" id="XP_037220942.1">
    <property type="nucleotide sequence ID" value="XM_037363021.1"/>
</dbReference>
<organism evidence="2 3">
    <name type="scientific">Mycena indigotica</name>
    <dbReference type="NCBI Taxonomy" id="2126181"/>
    <lineage>
        <taxon>Eukaryota</taxon>
        <taxon>Fungi</taxon>
        <taxon>Dikarya</taxon>
        <taxon>Basidiomycota</taxon>
        <taxon>Agaricomycotina</taxon>
        <taxon>Agaricomycetes</taxon>
        <taxon>Agaricomycetidae</taxon>
        <taxon>Agaricales</taxon>
        <taxon>Marasmiineae</taxon>
        <taxon>Mycenaceae</taxon>
        <taxon>Mycena</taxon>
    </lineage>
</organism>
<proteinExistence type="predicted"/>
<feature type="region of interest" description="Disordered" evidence="1">
    <location>
        <begin position="44"/>
        <end position="70"/>
    </location>
</feature>
<reference evidence="2" key="1">
    <citation type="submission" date="2020-05" db="EMBL/GenBank/DDBJ databases">
        <title>Mycena genomes resolve the evolution of fungal bioluminescence.</title>
        <authorList>
            <person name="Tsai I.J."/>
        </authorList>
    </citation>
    <scope>NUCLEOTIDE SEQUENCE</scope>
    <source>
        <strain evidence="2">171206Taipei</strain>
    </source>
</reference>
<dbReference type="GeneID" id="59345537"/>
<feature type="region of interest" description="Disordered" evidence="1">
    <location>
        <begin position="394"/>
        <end position="469"/>
    </location>
</feature>
<feature type="region of interest" description="Disordered" evidence="1">
    <location>
        <begin position="113"/>
        <end position="132"/>
    </location>
</feature>
<comment type="caution">
    <text evidence="2">The sequence shown here is derived from an EMBL/GenBank/DDBJ whole genome shotgun (WGS) entry which is preliminary data.</text>
</comment>
<name>A0A8H6SU50_9AGAR</name>
<gene>
    <name evidence="2" type="ORF">MIND_00627900</name>
</gene>
<feature type="compositionally biased region" description="Basic and acidic residues" evidence="1">
    <location>
        <begin position="496"/>
        <end position="505"/>
    </location>
</feature>
<feature type="compositionally biased region" description="Basic residues" evidence="1">
    <location>
        <begin position="520"/>
        <end position="530"/>
    </location>
</feature>
<evidence type="ECO:0000313" key="2">
    <source>
        <dbReference type="EMBL" id="KAF7303970.1"/>
    </source>
</evidence>